<feature type="binding site" evidence="3">
    <location>
        <position position="116"/>
    </location>
    <ligand>
        <name>Zn(2+)</name>
        <dbReference type="ChEBI" id="CHEBI:29105"/>
        <note>catalytic</note>
    </ligand>
</feature>
<comment type="cofactor">
    <cofactor evidence="3">
        <name>Zn(2+)</name>
        <dbReference type="ChEBI" id="CHEBI:29105"/>
    </cofactor>
</comment>
<dbReference type="PIRSF" id="PIRSF006019">
    <property type="entry name" value="dCMP_deaminase"/>
    <property type="match status" value="1"/>
</dbReference>
<dbReference type="GO" id="GO:0006220">
    <property type="term" value="P:pyrimidine nucleotide metabolic process"/>
    <property type="evidence" value="ECO:0007669"/>
    <property type="project" value="InterPro"/>
</dbReference>
<evidence type="ECO:0000256" key="3">
    <source>
        <dbReference type="PIRSR" id="PIRSR006019-2"/>
    </source>
</evidence>
<dbReference type="PANTHER" id="PTHR11086:SF18">
    <property type="entry name" value="DEOXYCYTIDYLATE DEAMINASE"/>
    <property type="match status" value="1"/>
</dbReference>
<keyword evidence="3" id="KW-0479">Metal-binding</keyword>
<keyword evidence="6" id="KW-1185">Reference proteome</keyword>
<evidence type="ECO:0000256" key="2">
    <source>
        <dbReference type="PIRSR" id="PIRSR006019-1"/>
    </source>
</evidence>
<evidence type="ECO:0000313" key="6">
    <source>
        <dbReference type="Proteomes" id="UP000308489"/>
    </source>
</evidence>
<gene>
    <name evidence="5" type="ORF">NCTC503_02267</name>
</gene>
<dbReference type="KEGG" id="hhw:NCTC503_02267"/>
<dbReference type="OrthoDB" id="9788517at2"/>
<dbReference type="InterPro" id="IPR002125">
    <property type="entry name" value="CMP_dCMP_dom"/>
</dbReference>
<dbReference type="GO" id="GO:0004132">
    <property type="term" value="F:dCMP deaminase activity"/>
    <property type="evidence" value="ECO:0007669"/>
    <property type="project" value="InterPro"/>
</dbReference>
<dbReference type="InterPro" id="IPR016193">
    <property type="entry name" value="Cytidine_deaminase-like"/>
</dbReference>
<dbReference type="InterPro" id="IPR016473">
    <property type="entry name" value="dCMP_deaminase"/>
</dbReference>
<dbReference type="Pfam" id="PF00383">
    <property type="entry name" value="dCMP_cyt_deam_1"/>
    <property type="match status" value="1"/>
</dbReference>
<evidence type="ECO:0000256" key="1">
    <source>
        <dbReference type="ARBA" id="ARBA00022801"/>
    </source>
</evidence>
<accession>A0A4V6KEF6</accession>
<dbReference type="Proteomes" id="UP000308489">
    <property type="component" value="Chromosome 1"/>
</dbReference>
<name>A0A4V6KEF6_HATHI</name>
<evidence type="ECO:0000259" key="4">
    <source>
        <dbReference type="PROSITE" id="PS51747"/>
    </source>
</evidence>
<dbReference type="RefSeq" id="WP_138210810.1">
    <property type="nucleotide sequence ID" value="NZ_CBCRUQ010000002.1"/>
</dbReference>
<dbReference type="SUPFAM" id="SSF53927">
    <property type="entry name" value="Cytidine deaminase-like"/>
    <property type="match status" value="1"/>
</dbReference>
<dbReference type="AlphaFoldDB" id="A0A4V6KEF6"/>
<dbReference type="InterPro" id="IPR015517">
    <property type="entry name" value="dCMP_deaminase-rel"/>
</dbReference>
<dbReference type="EMBL" id="LR590481">
    <property type="protein sequence ID" value="VTQ94157.1"/>
    <property type="molecule type" value="Genomic_DNA"/>
</dbReference>
<proteinExistence type="predicted"/>
<protein>
    <submittedName>
        <fullName evidence="5">Deoxycytidylate deaminase</fullName>
    </submittedName>
</protein>
<feature type="binding site" evidence="3">
    <location>
        <position position="119"/>
    </location>
    <ligand>
        <name>Zn(2+)</name>
        <dbReference type="ChEBI" id="CHEBI:29105"/>
        <note>catalytic</note>
    </ligand>
</feature>
<keyword evidence="1" id="KW-0378">Hydrolase</keyword>
<keyword evidence="3" id="KW-0862">Zinc</keyword>
<organism evidence="5 6">
    <name type="scientific">Hathewaya histolytica</name>
    <name type="common">Clostridium histolyticum</name>
    <dbReference type="NCBI Taxonomy" id="1498"/>
    <lineage>
        <taxon>Bacteria</taxon>
        <taxon>Bacillati</taxon>
        <taxon>Bacillota</taxon>
        <taxon>Clostridia</taxon>
        <taxon>Eubacteriales</taxon>
        <taxon>Clostridiaceae</taxon>
        <taxon>Hathewaya</taxon>
    </lineage>
</organism>
<feature type="domain" description="CMP/dCMP-type deaminase" evidence="4">
    <location>
        <begin position="5"/>
        <end position="144"/>
    </location>
</feature>
<dbReference type="GO" id="GO:0008270">
    <property type="term" value="F:zinc ion binding"/>
    <property type="evidence" value="ECO:0007669"/>
    <property type="project" value="InterPro"/>
</dbReference>
<sequence length="161" mass="18196">MGRIDKHNYYLDISETILERGTCIRRNYGSVIVNNDEIISTGYTGAPRNTPNCCDMGICLRQEMNIPRGTQYELCRSVHSEVNAIISASRKEILGGTLYLVGKEKDGSLVKNADCCIMCKKIIINSGIDRVIIRDTKSEYRIVEVSKWINESMDLFTTKGY</sequence>
<evidence type="ECO:0000313" key="5">
    <source>
        <dbReference type="EMBL" id="VTQ94157.1"/>
    </source>
</evidence>
<feature type="active site" description="Proton donor" evidence="2">
    <location>
        <position position="81"/>
    </location>
</feature>
<dbReference type="Gene3D" id="3.40.140.10">
    <property type="entry name" value="Cytidine Deaminase, domain 2"/>
    <property type="match status" value="1"/>
</dbReference>
<dbReference type="GO" id="GO:0005737">
    <property type="term" value="C:cytoplasm"/>
    <property type="evidence" value="ECO:0007669"/>
    <property type="project" value="TreeGrafter"/>
</dbReference>
<feature type="binding site" evidence="3">
    <location>
        <position position="79"/>
    </location>
    <ligand>
        <name>Zn(2+)</name>
        <dbReference type="ChEBI" id="CHEBI:29105"/>
        <note>catalytic</note>
    </ligand>
</feature>
<dbReference type="PANTHER" id="PTHR11086">
    <property type="entry name" value="DEOXYCYTIDYLATE DEAMINASE-RELATED"/>
    <property type="match status" value="1"/>
</dbReference>
<dbReference type="PROSITE" id="PS51747">
    <property type="entry name" value="CYT_DCMP_DEAMINASES_2"/>
    <property type="match status" value="1"/>
</dbReference>
<reference evidence="5 6" key="1">
    <citation type="submission" date="2019-05" db="EMBL/GenBank/DDBJ databases">
        <authorList>
            <consortium name="Pathogen Informatics"/>
        </authorList>
    </citation>
    <scope>NUCLEOTIDE SEQUENCE [LARGE SCALE GENOMIC DNA]</scope>
    <source>
        <strain evidence="5 6">NCTC503</strain>
    </source>
</reference>